<dbReference type="Proteomes" id="UP000242715">
    <property type="component" value="Unassembled WGS sequence"/>
</dbReference>
<keyword evidence="2" id="KW-1185">Reference proteome</keyword>
<dbReference type="PANTHER" id="PTHR36617:SF16">
    <property type="entry name" value="OS04G0516500 PROTEIN"/>
    <property type="match status" value="1"/>
</dbReference>
<evidence type="ECO:0008006" key="3">
    <source>
        <dbReference type="Google" id="ProtNLM"/>
    </source>
</evidence>
<dbReference type="EMBL" id="DF973975">
    <property type="protein sequence ID" value="GAU43490.1"/>
    <property type="molecule type" value="Genomic_DNA"/>
</dbReference>
<dbReference type="PANTHER" id="PTHR36617">
    <property type="entry name" value="PROTEIN, PUTATIVE-RELATED"/>
    <property type="match status" value="1"/>
</dbReference>
<reference evidence="2" key="1">
    <citation type="journal article" date="2017" name="Front. Plant Sci.">
        <title>Climate Clever Clovers: New Paradigm to Reduce the Environmental Footprint of Ruminants by Breeding Low Methanogenic Forages Utilizing Haplotype Variation.</title>
        <authorList>
            <person name="Kaur P."/>
            <person name="Appels R."/>
            <person name="Bayer P.E."/>
            <person name="Keeble-Gagnere G."/>
            <person name="Wang J."/>
            <person name="Hirakawa H."/>
            <person name="Shirasawa K."/>
            <person name="Vercoe P."/>
            <person name="Stefanova K."/>
            <person name="Durmic Z."/>
            <person name="Nichols P."/>
            <person name="Revell C."/>
            <person name="Isobe S.N."/>
            <person name="Edwards D."/>
            <person name="Erskine W."/>
        </authorList>
    </citation>
    <scope>NUCLEOTIDE SEQUENCE [LARGE SCALE GENOMIC DNA]</scope>
    <source>
        <strain evidence="2">cv. Daliak</strain>
    </source>
</reference>
<protein>
    <recommendedName>
        <fullName evidence="3">Reverse transcriptase zinc-binding domain-containing protein</fullName>
    </recommendedName>
</protein>
<evidence type="ECO:0000313" key="2">
    <source>
        <dbReference type="Proteomes" id="UP000242715"/>
    </source>
</evidence>
<evidence type="ECO:0000313" key="1">
    <source>
        <dbReference type="EMBL" id="GAU43490.1"/>
    </source>
</evidence>
<dbReference type="OrthoDB" id="1436393at2759"/>
<gene>
    <name evidence="1" type="ORF">TSUD_92010</name>
</gene>
<dbReference type="AlphaFoldDB" id="A0A2Z6P2Z3"/>
<organism evidence="1 2">
    <name type="scientific">Trifolium subterraneum</name>
    <name type="common">Subterranean clover</name>
    <dbReference type="NCBI Taxonomy" id="3900"/>
    <lineage>
        <taxon>Eukaryota</taxon>
        <taxon>Viridiplantae</taxon>
        <taxon>Streptophyta</taxon>
        <taxon>Embryophyta</taxon>
        <taxon>Tracheophyta</taxon>
        <taxon>Spermatophyta</taxon>
        <taxon>Magnoliopsida</taxon>
        <taxon>eudicotyledons</taxon>
        <taxon>Gunneridae</taxon>
        <taxon>Pentapetalae</taxon>
        <taxon>rosids</taxon>
        <taxon>fabids</taxon>
        <taxon>Fabales</taxon>
        <taxon>Fabaceae</taxon>
        <taxon>Papilionoideae</taxon>
        <taxon>50 kb inversion clade</taxon>
        <taxon>NPAAA clade</taxon>
        <taxon>Hologalegina</taxon>
        <taxon>IRL clade</taxon>
        <taxon>Trifolieae</taxon>
        <taxon>Trifolium</taxon>
    </lineage>
</organism>
<proteinExistence type="predicted"/>
<accession>A0A2Z6P2Z3</accession>
<name>A0A2Z6P2Z3_TRISU</name>
<sequence length="258" mass="30229">MCWVSWKRICQSKDNGGLGIKNLELFNASLLCKWKWRCLSDREAPWYDFLRWRYGSLTANVLYGEGRPGLRRASIWWRDIWKLGCEEEGNWFRNNISCILGDGNNTNFWKEKWIGTAPLFELFPTLYNKSGQQDDMISSMGAWVSNKWEWNFDWTAELTVTESEAAHDLHLILEAVQPRPEESDWRKWFSHAAGFFTVKTAYIALLNRLEVQALEFNTAKALKNLWLNTDPSKVSIFGWRLLLDKLPTMEALYNTGRL</sequence>